<comment type="caution">
    <text evidence="1">The sequence shown here is derived from an EMBL/GenBank/DDBJ whole genome shotgun (WGS) entry which is preliminary data.</text>
</comment>
<reference evidence="1" key="1">
    <citation type="submission" date="2020-11" db="EMBL/GenBank/DDBJ databases">
        <authorList>
            <consortium name="DOE Joint Genome Institute"/>
            <person name="Ahrendt S."/>
            <person name="Riley R."/>
            <person name="Andreopoulos W."/>
            <person name="Labutti K."/>
            <person name="Pangilinan J."/>
            <person name="Ruiz-Duenas F.J."/>
            <person name="Barrasa J.M."/>
            <person name="Sanchez-Garcia M."/>
            <person name="Camarero S."/>
            <person name="Miyauchi S."/>
            <person name="Serrano A."/>
            <person name="Linde D."/>
            <person name="Babiker R."/>
            <person name="Drula E."/>
            <person name="Ayuso-Fernandez I."/>
            <person name="Pacheco R."/>
            <person name="Padilla G."/>
            <person name="Ferreira P."/>
            <person name="Barriuso J."/>
            <person name="Kellner H."/>
            <person name="Castanera R."/>
            <person name="Alfaro M."/>
            <person name="Ramirez L."/>
            <person name="Pisabarro A.G."/>
            <person name="Kuo A."/>
            <person name="Tritt A."/>
            <person name="Lipzen A."/>
            <person name="He G."/>
            <person name="Yan M."/>
            <person name="Ng V."/>
            <person name="Cullen D."/>
            <person name="Martin F."/>
            <person name="Rosso M.-N."/>
            <person name="Henrissat B."/>
            <person name="Hibbett D."/>
            <person name="Martinez A.T."/>
            <person name="Grigoriev I.V."/>
        </authorList>
    </citation>
    <scope>NUCLEOTIDE SEQUENCE</scope>
    <source>
        <strain evidence="1">CBS 247.69</strain>
    </source>
</reference>
<evidence type="ECO:0000313" key="2">
    <source>
        <dbReference type="Proteomes" id="UP000807353"/>
    </source>
</evidence>
<keyword evidence="2" id="KW-1185">Reference proteome</keyword>
<evidence type="ECO:0008006" key="3">
    <source>
        <dbReference type="Google" id="ProtNLM"/>
    </source>
</evidence>
<dbReference type="PANTHER" id="PTHR42791">
    <property type="entry name" value="GNAT FAMILY ACETYLTRANSFERASE"/>
    <property type="match status" value="1"/>
</dbReference>
<dbReference type="Proteomes" id="UP000807353">
    <property type="component" value="Unassembled WGS sequence"/>
</dbReference>
<organism evidence="1 2">
    <name type="scientific">Collybia nuda</name>
    <dbReference type="NCBI Taxonomy" id="64659"/>
    <lineage>
        <taxon>Eukaryota</taxon>
        <taxon>Fungi</taxon>
        <taxon>Dikarya</taxon>
        <taxon>Basidiomycota</taxon>
        <taxon>Agaricomycotina</taxon>
        <taxon>Agaricomycetes</taxon>
        <taxon>Agaricomycetidae</taxon>
        <taxon>Agaricales</taxon>
        <taxon>Tricholomatineae</taxon>
        <taxon>Clitocybaceae</taxon>
        <taxon>Collybia</taxon>
    </lineage>
</organism>
<protein>
    <recommendedName>
        <fullName evidence="3">N-acetyltransferase domain-containing protein</fullName>
    </recommendedName>
</protein>
<dbReference type="EMBL" id="MU150260">
    <property type="protein sequence ID" value="KAF9463716.1"/>
    <property type="molecule type" value="Genomic_DNA"/>
</dbReference>
<name>A0A9P6CF56_9AGAR</name>
<dbReference type="InterPro" id="IPR052523">
    <property type="entry name" value="Trichothecene_AcTrans"/>
</dbReference>
<dbReference type="PANTHER" id="PTHR42791:SF1">
    <property type="entry name" value="N-ACETYLTRANSFERASE DOMAIN-CONTAINING PROTEIN"/>
    <property type="match status" value="1"/>
</dbReference>
<dbReference type="OrthoDB" id="544277at2759"/>
<proteinExistence type="predicted"/>
<sequence>MSPTIPNIHIRLAKPEEYGQIAVLVRKAFIRDPMMNYIGNLKEQLPVNTENANTKDIETFSLFFLHSCHYVGGLVTVGVKKEPETSKEEIACVAFWCPPNKRLALWKVPTLLRSGILKVLKVWGWAALKCLREYLDLSHVAQEESFMSALMHEAYNNAPAGVPFILEATTPNSRDRYTHLGFEVVEEITLGKGKVNTEGIVASGQEAVGFPIWTMINVSPDFLE</sequence>
<dbReference type="Gene3D" id="3.40.630.30">
    <property type="match status" value="1"/>
</dbReference>
<evidence type="ECO:0000313" key="1">
    <source>
        <dbReference type="EMBL" id="KAF9463716.1"/>
    </source>
</evidence>
<gene>
    <name evidence="1" type="ORF">BDZ94DRAFT_1282415</name>
</gene>
<dbReference type="AlphaFoldDB" id="A0A9P6CF56"/>
<accession>A0A9P6CF56</accession>